<keyword evidence="1" id="KW-0805">Transcription regulation</keyword>
<evidence type="ECO:0000256" key="1">
    <source>
        <dbReference type="ARBA" id="ARBA00023015"/>
    </source>
</evidence>
<evidence type="ECO:0000313" key="6">
    <source>
        <dbReference type="Proteomes" id="UP000309016"/>
    </source>
</evidence>
<dbReference type="Proteomes" id="UP000309016">
    <property type="component" value="Chromosome"/>
</dbReference>
<dbReference type="InterPro" id="IPR018060">
    <property type="entry name" value="HTH_AraC"/>
</dbReference>
<dbReference type="GO" id="GO:0003700">
    <property type="term" value="F:DNA-binding transcription factor activity"/>
    <property type="evidence" value="ECO:0007669"/>
    <property type="project" value="InterPro"/>
</dbReference>
<feature type="domain" description="HTH araC/xylS-type" evidence="4">
    <location>
        <begin position="182"/>
        <end position="280"/>
    </location>
</feature>
<name>A0A5B7X7M7_9FLAO</name>
<dbReference type="InterPro" id="IPR011051">
    <property type="entry name" value="RmlC_Cupin_sf"/>
</dbReference>
<dbReference type="Gene3D" id="1.10.10.60">
    <property type="entry name" value="Homeodomain-like"/>
    <property type="match status" value="2"/>
</dbReference>
<dbReference type="GO" id="GO:0043565">
    <property type="term" value="F:sequence-specific DNA binding"/>
    <property type="evidence" value="ECO:0007669"/>
    <property type="project" value="InterPro"/>
</dbReference>
<gene>
    <name evidence="5" type="ORF">FHG64_15185</name>
</gene>
<dbReference type="InterPro" id="IPR018062">
    <property type="entry name" value="HTH_AraC-typ_CS"/>
</dbReference>
<dbReference type="Pfam" id="PF12833">
    <property type="entry name" value="HTH_18"/>
    <property type="match status" value="1"/>
</dbReference>
<dbReference type="InterPro" id="IPR003313">
    <property type="entry name" value="AraC-bd"/>
</dbReference>
<dbReference type="RefSeq" id="WP_139067202.1">
    <property type="nucleotide sequence ID" value="NZ_CP040812.1"/>
</dbReference>
<sequence length="286" mass="33190">MKPVFFKIPKTENSSIRIQWDEERHFYDKLHYHPEFQITRINKGEGFLFGGSGMIKFQPGDVFFIGPNIPHLLKSSKEYYEPDSTGVSAITIFFSYNSFGEAFFEIPEMHTIKDLLSSSRRVIKTNNLPLADLILKTADESPVSRIINLLKILEDFLGVEKDYLSSEIFEYELKESGFKRLNRVLNYTFSRASENITVDEIAAQASLSKSQFSRFFKERTGKTFISFLNEVRIENACTQLLNTRESIEKISYDNGFQNISNFNRQFKKVKSLTPSQFRAELELKRS</sequence>
<dbReference type="OrthoDB" id="1410704at2"/>
<accession>A0A5B7X7M7</accession>
<keyword evidence="3" id="KW-0804">Transcription</keyword>
<dbReference type="Gene3D" id="2.60.120.10">
    <property type="entry name" value="Jelly Rolls"/>
    <property type="match status" value="1"/>
</dbReference>
<dbReference type="PANTHER" id="PTHR43280:SF2">
    <property type="entry name" value="HTH-TYPE TRANSCRIPTIONAL REGULATOR EXSA"/>
    <property type="match status" value="1"/>
</dbReference>
<dbReference type="SUPFAM" id="SSF46689">
    <property type="entry name" value="Homeodomain-like"/>
    <property type="match status" value="2"/>
</dbReference>
<dbReference type="SMART" id="SM00342">
    <property type="entry name" value="HTH_ARAC"/>
    <property type="match status" value="1"/>
</dbReference>
<protein>
    <submittedName>
        <fullName evidence="5">AraC family transcriptional regulator</fullName>
    </submittedName>
</protein>
<evidence type="ECO:0000259" key="4">
    <source>
        <dbReference type="PROSITE" id="PS01124"/>
    </source>
</evidence>
<reference evidence="5 6" key="1">
    <citation type="submission" date="2019-06" db="EMBL/GenBank/DDBJ databases">
        <title>Complete genome sequence of Antarcticibacterium flavum KCTC 52984T from an Antarctic marine sediment.</title>
        <authorList>
            <person name="Lee Y.M."/>
            <person name="Shin S.C."/>
        </authorList>
    </citation>
    <scope>NUCLEOTIDE SEQUENCE [LARGE SCALE GENOMIC DNA]</scope>
    <source>
        <strain evidence="5 6">KCTC 52984</strain>
    </source>
</reference>
<keyword evidence="6" id="KW-1185">Reference proteome</keyword>
<dbReference type="PANTHER" id="PTHR43280">
    <property type="entry name" value="ARAC-FAMILY TRANSCRIPTIONAL REGULATOR"/>
    <property type="match status" value="1"/>
</dbReference>
<evidence type="ECO:0000313" key="5">
    <source>
        <dbReference type="EMBL" id="QCY70633.1"/>
    </source>
</evidence>
<evidence type="ECO:0000256" key="3">
    <source>
        <dbReference type="ARBA" id="ARBA00023163"/>
    </source>
</evidence>
<proteinExistence type="predicted"/>
<dbReference type="Pfam" id="PF02311">
    <property type="entry name" value="AraC_binding"/>
    <property type="match status" value="1"/>
</dbReference>
<dbReference type="EMBL" id="CP040812">
    <property type="protein sequence ID" value="QCY70633.1"/>
    <property type="molecule type" value="Genomic_DNA"/>
</dbReference>
<keyword evidence="2" id="KW-0238">DNA-binding</keyword>
<dbReference type="KEGG" id="afla:FHG64_15185"/>
<dbReference type="PROSITE" id="PS01124">
    <property type="entry name" value="HTH_ARAC_FAMILY_2"/>
    <property type="match status" value="1"/>
</dbReference>
<dbReference type="SUPFAM" id="SSF51182">
    <property type="entry name" value="RmlC-like cupins"/>
    <property type="match status" value="1"/>
</dbReference>
<evidence type="ECO:0000256" key="2">
    <source>
        <dbReference type="ARBA" id="ARBA00023125"/>
    </source>
</evidence>
<dbReference type="InterPro" id="IPR014710">
    <property type="entry name" value="RmlC-like_jellyroll"/>
</dbReference>
<organism evidence="5 6">
    <name type="scientific">Antarcticibacterium flavum</name>
    <dbReference type="NCBI Taxonomy" id="2058175"/>
    <lineage>
        <taxon>Bacteria</taxon>
        <taxon>Pseudomonadati</taxon>
        <taxon>Bacteroidota</taxon>
        <taxon>Flavobacteriia</taxon>
        <taxon>Flavobacteriales</taxon>
        <taxon>Flavobacteriaceae</taxon>
        <taxon>Antarcticibacterium</taxon>
    </lineage>
</organism>
<dbReference type="InterPro" id="IPR009057">
    <property type="entry name" value="Homeodomain-like_sf"/>
</dbReference>
<dbReference type="PROSITE" id="PS00041">
    <property type="entry name" value="HTH_ARAC_FAMILY_1"/>
    <property type="match status" value="1"/>
</dbReference>
<dbReference type="AlphaFoldDB" id="A0A5B7X7M7"/>